<evidence type="ECO:0000313" key="3">
    <source>
        <dbReference type="Proteomes" id="UP000182658"/>
    </source>
</evidence>
<dbReference type="EMBL" id="KV875093">
    <property type="protein sequence ID" value="OIW35525.1"/>
    <property type="molecule type" value="Genomic_DNA"/>
</dbReference>
<keyword evidence="3" id="KW-1185">Reference proteome</keyword>
<evidence type="ECO:0000313" key="2">
    <source>
        <dbReference type="EMBL" id="OIW35525.1"/>
    </source>
</evidence>
<accession>A0A1J7J7V5</accession>
<feature type="region of interest" description="Disordered" evidence="1">
    <location>
        <begin position="81"/>
        <end position="182"/>
    </location>
</feature>
<evidence type="ECO:0000256" key="1">
    <source>
        <dbReference type="SAM" id="MobiDB-lite"/>
    </source>
</evidence>
<dbReference type="InParanoid" id="A0A1J7J7V5"/>
<gene>
    <name evidence="2" type="ORF">CONLIGDRAFT_690063</name>
</gene>
<dbReference type="AlphaFoldDB" id="A0A1J7J7V5"/>
<protein>
    <submittedName>
        <fullName evidence="2">Uncharacterized protein</fullName>
    </submittedName>
</protein>
<sequence>MHTRGTTRSLRCRMLSAEEAHYINHRAASRDTPSRCLLALASRLSLSSQFALGTSVLLSSLIPNSNSNSTCTKHTYHSIRTTSQASPTLPPRHPTPDTHAQNGPKQQIMPAHRPAGPPLPARRVVDRDIVSPPPPRCEQRTRCSRRRTGAVYPAHERGRGPGTGTGTSHKSRRTAEEICAAG</sequence>
<reference evidence="2 3" key="1">
    <citation type="submission" date="2016-10" db="EMBL/GenBank/DDBJ databases">
        <title>Draft genome sequence of Coniochaeta ligniaria NRRL30616, a lignocellulolytic fungus for bioabatement of inhibitors in plant biomass hydrolysates.</title>
        <authorList>
            <consortium name="DOE Joint Genome Institute"/>
            <person name="Jimenez D.J."/>
            <person name="Hector R.E."/>
            <person name="Riley R."/>
            <person name="Sun H."/>
            <person name="Grigoriev I.V."/>
            <person name="Van Elsas J.D."/>
            <person name="Nichols N.N."/>
        </authorList>
    </citation>
    <scope>NUCLEOTIDE SEQUENCE [LARGE SCALE GENOMIC DNA]</scope>
    <source>
        <strain evidence="2 3">NRRL 30616</strain>
    </source>
</reference>
<proteinExistence type="predicted"/>
<organism evidence="2 3">
    <name type="scientific">Coniochaeta ligniaria NRRL 30616</name>
    <dbReference type="NCBI Taxonomy" id="1408157"/>
    <lineage>
        <taxon>Eukaryota</taxon>
        <taxon>Fungi</taxon>
        <taxon>Dikarya</taxon>
        <taxon>Ascomycota</taxon>
        <taxon>Pezizomycotina</taxon>
        <taxon>Sordariomycetes</taxon>
        <taxon>Sordariomycetidae</taxon>
        <taxon>Coniochaetales</taxon>
        <taxon>Coniochaetaceae</taxon>
        <taxon>Coniochaeta</taxon>
    </lineage>
</organism>
<dbReference type="Proteomes" id="UP000182658">
    <property type="component" value="Unassembled WGS sequence"/>
</dbReference>
<name>A0A1J7J7V5_9PEZI</name>